<dbReference type="InterPro" id="IPR003439">
    <property type="entry name" value="ABC_transporter-like_ATP-bd"/>
</dbReference>
<feature type="domain" description="ABC transporter" evidence="10">
    <location>
        <begin position="336"/>
        <end position="570"/>
    </location>
</feature>
<dbReference type="GO" id="GO:0015421">
    <property type="term" value="F:ABC-type oligopeptide transporter activity"/>
    <property type="evidence" value="ECO:0007669"/>
    <property type="project" value="TreeGrafter"/>
</dbReference>
<evidence type="ECO:0000256" key="1">
    <source>
        <dbReference type="ARBA" id="ARBA00004651"/>
    </source>
</evidence>
<dbReference type="SMART" id="SM00382">
    <property type="entry name" value="AAA"/>
    <property type="match status" value="1"/>
</dbReference>
<dbReference type="InterPro" id="IPR036640">
    <property type="entry name" value="ABC1_TM_sf"/>
</dbReference>
<dbReference type="Pfam" id="PF00005">
    <property type="entry name" value="ABC_tran"/>
    <property type="match status" value="1"/>
</dbReference>
<dbReference type="InterPro" id="IPR039421">
    <property type="entry name" value="Type_1_exporter"/>
</dbReference>
<dbReference type="GO" id="GO:0005886">
    <property type="term" value="C:plasma membrane"/>
    <property type="evidence" value="ECO:0007669"/>
    <property type="project" value="UniProtKB-SubCell"/>
</dbReference>
<evidence type="ECO:0000256" key="7">
    <source>
        <dbReference type="ARBA" id="ARBA00022989"/>
    </source>
</evidence>
<comment type="caution">
    <text evidence="12">The sequence shown here is derived from an EMBL/GenBank/DDBJ whole genome shotgun (WGS) entry which is preliminary data.</text>
</comment>
<dbReference type="PANTHER" id="PTHR43394">
    <property type="entry name" value="ATP-DEPENDENT PERMEASE MDL1, MITOCHONDRIAL"/>
    <property type="match status" value="1"/>
</dbReference>
<dbReference type="CDD" id="cd18548">
    <property type="entry name" value="ABC_6TM_Tm287_like"/>
    <property type="match status" value="1"/>
</dbReference>
<feature type="transmembrane region" description="Helical" evidence="9">
    <location>
        <begin position="238"/>
        <end position="265"/>
    </location>
</feature>
<dbReference type="AlphaFoldDB" id="A0A9D1MLR2"/>
<keyword evidence="7 9" id="KW-1133">Transmembrane helix</keyword>
<dbReference type="InterPro" id="IPR027417">
    <property type="entry name" value="P-loop_NTPase"/>
</dbReference>
<reference evidence="12" key="2">
    <citation type="journal article" date="2021" name="PeerJ">
        <title>Extensive microbial diversity within the chicken gut microbiome revealed by metagenomics and culture.</title>
        <authorList>
            <person name="Gilroy R."/>
            <person name="Ravi A."/>
            <person name="Getino M."/>
            <person name="Pursley I."/>
            <person name="Horton D.L."/>
            <person name="Alikhan N.F."/>
            <person name="Baker D."/>
            <person name="Gharbi K."/>
            <person name="Hall N."/>
            <person name="Watson M."/>
            <person name="Adriaenssens E.M."/>
            <person name="Foster-Nyarko E."/>
            <person name="Jarju S."/>
            <person name="Secka A."/>
            <person name="Antonio M."/>
            <person name="Oren A."/>
            <person name="Chaudhuri R.R."/>
            <person name="La Ragione R."/>
            <person name="Hildebrand F."/>
            <person name="Pallen M.J."/>
        </authorList>
    </citation>
    <scope>NUCLEOTIDE SEQUENCE</scope>
    <source>
        <strain evidence="12">9366</strain>
    </source>
</reference>
<evidence type="ECO:0000313" key="13">
    <source>
        <dbReference type="Proteomes" id="UP000824145"/>
    </source>
</evidence>
<evidence type="ECO:0000256" key="2">
    <source>
        <dbReference type="ARBA" id="ARBA00022448"/>
    </source>
</evidence>
<dbReference type="GO" id="GO:0005524">
    <property type="term" value="F:ATP binding"/>
    <property type="evidence" value="ECO:0007669"/>
    <property type="project" value="UniProtKB-KW"/>
</dbReference>
<sequence length="579" mass="63034">MSAVLRYYLHYFGWIVLALGFLTCEAVCELELPSYMSSMISEGIMSSDLTNVLKTGGIMLAIALAACCSSIIVSFLASRVGSGMSKDLRADIFDKVLSFSSKEYNSFSVSSLITRSTNDITQIQIFSIVFLRMVMYAPIMGIGGVIKAVNTASGISALGIVVGVALAVVVCAIVILMLVVLPKFTKIQKQVDDVNRVAREGLSGMMVVRAFNTQAHEEERFEQANAALTKTNLFVNRIMALLMPLITILMNGISVATVWVAALFVEDYMQVANMMAFMQYAIQIIMSFMMISMVFILLPRAAVAMRRVADVLCTQPSISDPEGEEQPRGIRLKGEIAFNDVAYNYGGSENAVEHISFTASPGETVAIIGPTGSGKSTVINLIPRLADVTQGSVTIDGRDVRDYNIEDLRKNIGFVPQKNVLFSGTIRSNLLMGDQGASEERLKRATDIAQASEFINEKPDGFDEPIAQGGTNVSGGQKQRLAIARALVKDAPIYIFDDSFSALDFKTDAALRTALKENAKDATLMIVAQRVGTIMNADRIVVLDDGRMVGVGTHEELMRSCEVYKQIALSQLSEEDLNR</sequence>
<keyword evidence="5" id="KW-0547">Nucleotide-binding</keyword>
<dbReference type="SUPFAM" id="SSF52540">
    <property type="entry name" value="P-loop containing nucleoside triphosphate hydrolases"/>
    <property type="match status" value="1"/>
</dbReference>
<keyword evidence="6 12" id="KW-0067">ATP-binding</keyword>
<keyword evidence="4 9" id="KW-0812">Transmembrane</keyword>
<reference evidence="12" key="1">
    <citation type="submission" date="2020-10" db="EMBL/GenBank/DDBJ databases">
        <authorList>
            <person name="Gilroy R."/>
        </authorList>
    </citation>
    <scope>NUCLEOTIDE SEQUENCE</scope>
    <source>
        <strain evidence="12">9366</strain>
    </source>
</reference>
<dbReference type="InterPro" id="IPR017871">
    <property type="entry name" value="ABC_transporter-like_CS"/>
</dbReference>
<dbReference type="PANTHER" id="PTHR43394:SF1">
    <property type="entry name" value="ATP-BINDING CASSETTE SUB-FAMILY B MEMBER 10, MITOCHONDRIAL"/>
    <property type="match status" value="1"/>
</dbReference>
<evidence type="ECO:0000259" key="10">
    <source>
        <dbReference type="PROSITE" id="PS50893"/>
    </source>
</evidence>
<dbReference type="PROSITE" id="PS50929">
    <property type="entry name" value="ABC_TM1F"/>
    <property type="match status" value="1"/>
</dbReference>
<dbReference type="FunFam" id="3.40.50.300:FF:000854">
    <property type="entry name" value="Multidrug ABC transporter ATP-binding protein"/>
    <property type="match status" value="1"/>
</dbReference>
<dbReference type="Pfam" id="PF00664">
    <property type="entry name" value="ABC_membrane"/>
    <property type="match status" value="1"/>
</dbReference>
<evidence type="ECO:0000256" key="4">
    <source>
        <dbReference type="ARBA" id="ARBA00022692"/>
    </source>
</evidence>
<name>A0A9D1MLR2_9FIRM</name>
<organism evidence="12 13">
    <name type="scientific">Candidatus Caccalectryoclostridium excrementigallinarum</name>
    <dbReference type="NCBI Taxonomy" id="2840710"/>
    <lineage>
        <taxon>Bacteria</taxon>
        <taxon>Bacillati</taxon>
        <taxon>Bacillota</taxon>
        <taxon>Clostridia</taxon>
        <taxon>Christensenellales</taxon>
        <taxon>Christensenellaceae</taxon>
        <taxon>Christensenellaceae incertae sedis</taxon>
        <taxon>Candidatus Caccalectryoclostridium</taxon>
    </lineage>
</organism>
<accession>A0A9D1MLR2</accession>
<evidence type="ECO:0000256" key="3">
    <source>
        <dbReference type="ARBA" id="ARBA00022475"/>
    </source>
</evidence>
<dbReference type="Gene3D" id="3.40.50.300">
    <property type="entry name" value="P-loop containing nucleotide triphosphate hydrolases"/>
    <property type="match status" value="1"/>
</dbReference>
<dbReference type="InterPro" id="IPR011527">
    <property type="entry name" value="ABC1_TM_dom"/>
</dbReference>
<keyword evidence="8 9" id="KW-0472">Membrane</keyword>
<comment type="subcellular location">
    <subcellularLocation>
        <location evidence="1">Cell membrane</location>
        <topology evidence="1">Multi-pass membrane protein</topology>
    </subcellularLocation>
</comment>
<keyword evidence="3" id="KW-1003">Cell membrane</keyword>
<evidence type="ECO:0000313" key="12">
    <source>
        <dbReference type="EMBL" id="HIU62830.1"/>
    </source>
</evidence>
<dbReference type="PROSITE" id="PS50893">
    <property type="entry name" value="ABC_TRANSPORTER_2"/>
    <property type="match status" value="1"/>
</dbReference>
<evidence type="ECO:0000256" key="6">
    <source>
        <dbReference type="ARBA" id="ARBA00022840"/>
    </source>
</evidence>
<dbReference type="Proteomes" id="UP000824145">
    <property type="component" value="Unassembled WGS sequence"/>
</dbReference>
<dbReference type="EMBL" id="DVNJ01000018">
    <property type="protein sequence ID" value="HIU62830.1"/>
    <property type="molecule type" value="Genomic_DNA"/>
</dbReference>
<evidence type="ECO:0000256" key="9">
    <source>
        <dbReference type="SAM" id="Phobius"/>
    </source>
</evidence>
<dbReference type="InterPro" id="IPR003593">
    <property type="entry name" value="AAA+_ATPase"/>
</dbReference>
<dbReference type="SUPFAM" id="SSF90123">
    <property type="entry name" value="ABC transporter transmembrane region"/>
    <property type="match status" value="1"/>
</dbReference>
<evidence type="ECO:0000256" key="8">
    <source>
        <dbReference type="ARBA" id="ARBA00023136"/>
    </source>
</evidence>
<feature type="transmembrane region" description="Helical" evidence="9">
    <location>
        <begin position="277"/>
        <end position="298"/>
    </location>
</feature>
<dbReference type="GO" id="GO:0016887">
    <property type="term" value="F:ATP hydrolysis activity"/>
    <property type="evidence" value="ECO:0007669"/>
    <property type="project" value="InterPro"/>
</dbReference>
<dbReference type="Gene3D" id="1.20.1560.10">
    <property type="entry name" value="ABC transporter type 1, transmembrane domain"/>
    <property type="match status" value="1"/>
</dbReference>
<evidence type="ECO:0000256" key="5">
    <source>
        <dbReference type="ARBA" id="ARBA00022741"/>
    </source>
</evidence>
<feature type="domain" description="ABC transmembrane type-1" evidence="11">
    <location>
        <begin position="16"/>
        <end position="300"/>
    </location>
</feature>
<protein>
    <submittedName>
        <fullName evidence="12">ABC transporter ATP-binding protein</fullName>
    </submittedName>
</protein>
<proteinExistence type="predicted"/>
<keyword evidence="2" id="KW-0813">Transport</keyword>
<feature type="transmembrane region" description="Helical" evidence="9">
    <location>
        <begin position="57"/>
        <end position="77"/>
    </location>
</feature>
<gene>
    <name evidence="12" type="ORF">IAB07_03560</name>
</gene>
<feature type="transmembrane region" description="Helical" evidence="9">
    <location>
        <begin position="155"/>
        <end position="181"/>
    </location>
</feature>
<evidence type="ECO:0000259" key="11">
    <source>
        <dbReference type="PROSITE" id="PS50929"/>
    </source>
</evidence>
<feature type="transmembrane region" description="Helical" evidence="9">
    <location>
        <begin position="125"/>
        <end position="149"/>
    </location>
</feature>
<dbReference type="PROSITE" id="PS00211">
    <property type="entry name" value="ABC_TRANSPORTER_1"/>
    <property type="match status" value="1"/>
</dbReference>